<evidence type="ECO:0000313" key="3">
    <source>
        <dbReference type="Proteomes" id="UP000325577"/>
    </source>
</evidence>
<feature type="region of interest" description="Disordered" evidence="1">
    <location>
        <begin position="243"/>
        <end position="282"/>
    </location>
</feature>
<gene>
    <name evidence="2" type="ORF">F0562_022681</name>
</gene>
<dbReference type="AlphaFoldDB" id="A0A5J5BFM5"/>
<evidence type="ECO:0008006" key="4">
    <source>
        <dbReference type="Google" id="ProtNLM"/>
    </source>
</evidence>
<proteinExistence type="predicted"/>
<feature type="compositionally biased region" description="Basic and acidic residues" evidence="1">
    <location>
        <begin position="258"/>
        <end position="275"/>
    </location>
</feature>
<feature type="compositionally biased region" description="Basic and acidic residues" evidence="1">
    <location>
        <begin position="180"/>
        <end position="189"/>
    </location>
</feature>
<feature type="compositionally biased region" description="Polar residues" evidence="1">
    <location>
        <begin position="130"/>
        <end position="151"/>
    </location>
</feature>
<dbReference type="Proteomes" id="UP000325577">
    <property type="component" value="Linkage Group LG12"/>
</dbReference>
<organism evidence="2 3">
    <name type="scientific">Nyssa sinensis</name>
    <dbReference type="NCBI Taxonomy" id="561372"/>
    <lineage>
        <taxon>Eukaryota</taxon>
        <taxon>Viridiplantae</taxon>
        <taxon>Streptophyta</taxon>
        <taxon>Embryophyta</taxon>
        <taxon>Tracheophyta</taxon>
        <taxon>Spermatophyta</taxon>
        <taxon>Magnoliopsida</taxon>
        <taxon>eudicotyledons</taxon>
        <taxon>Gunneridae</taxon>
        <taxon>Pentapetalae</taxon>
        <taxon>asterids</taxon>
        <taxon>Cornales</taxon>
        <taxon>Nyssaceae</taxon>
        <taxon>Nyssa</taxon>
    </lineage>
</organism>
<accession>A0A5J5BFM5</accession>
<feature type="region of interest" description="Disordered" evidence="1">
    <location>
        <begin position="112"/>
        <end position="189"/>
    </location>
</feature>
<sequence length="428" mass="46272">MEIRETMVPNRSGSAPPSMEGSFAAFGNLMAQQSSSLSSSLESLNSAIENCESEEQLRSDPAYFAYYYSNVNLNPRLPPPIISRENRHLVRSIGGGFSNNWRLTSFDDSGNGSLHLSTHSEEPEDDKSPRQASNDWAESSSMLTSGQSAASMTGRHKSLEDFPRTPSPVYNQSRSSSHATTEEPVDRDVQAISLDDLSIDISKLPESKSGSVDICVDTHTQGANVCELTSNDDPSVTSFPKESYPDAMGSSTPPQKVEVIDKDTGLGDEDNRNKQENQSYEKNVHQQHLYSQQGITYPVRGVQAQLISQKVSYSHSGMEKVSHGHPSVSSGEFQPVLHPPGLTPPLYATAAAYMTSGNPFYPTLHPSGLYAPTYPMGGYALGSAFLPPFFTGYPSPTTIPMHFDATSGQSFSGRTASGSTGGEHFTCS</sequence>
<feature type="compositionally biased region" description="Polar residues" evidence="1">
    <location>
        <begin position="168"/>
        <end position="179"/>
    </location>
</feature>
<evidence type="ECO:0000256" key="1">
    <source>
        <dbReference type="SAM" id="MobiDB-lite"/>
    </source>
</evidence>
<feature type="compositionally biased region" description="Basic and acidic residues" evidence="1">
    <location>
        <begin position="118"/>
        <end position="129"/>
    </location>
</feature>
<reference evidence="2 3" key="1">
    <citation type="submission" date="2019-09" db="EMBL/GenBank/DDBJ databases">
        <title>A chromosome-level genome assembly of the Chinese tupelo Nyssa sinensis.</title>
        <authorList>
            <person name="Yang X."/>
            <person name="Kang M."/>
            <person name="Yang Y."/>
            <person name="Xiong H."/>
            <person name="Wang M."/>
            <person name="Zhang Z."/>
            <person name="Wang Z."/>
            <person name="Wu H."/>
            <person name="Ma T."/>
            <person name="Liu J."/>
            <person name="Xi Z."/>
        </authorList>
    </citation>
    <scope>NUCLEOTIDE SEQUENCE [LARGE SCALE GENOMIC DNA]</scope>
    <source>
        <strain evidence="2">J267</strain>
        <tissue evidence="2">Leaf</tissue>
    </source>
</reference>
<evidence type="ECO:0000313" key="2">
    <source>
        <dbReference type="EMBL" id="KAA8541529.1"/>
    </source>
</evidence>
<name>A0A5J5BFM5_9ASTE</name>
<keyword evidence="3" id="KW-1185">Reference proteome</keyword>
<dbReference type="OrthoDB" id="1749239at2759"/>
<dbReference type="EMBL" id="CM018035">
    <property type="protein sequence ID" value="KAA8541529.1"/>
    <property type="molecule type" value="Genomic_DNA"/>
</dbReference>
<protein>
    <recommendedName>
        <fullName evidence="4">Nucleic acid binding NABP domain-containing protein</fullName>
    </recommendedName>
</protein>